<keyword evidence="2" id="KW-0808">Transferase</keyword>
<dbReference type="Gene3D" id="2.40.440.10">
    <property type="entry name" value="L,D-transpeptidase catalytic domain-like"/>
    <property type="match status" value="1"/>
</dbReference>
<dbReference type="GO" id="GO:0016740">
    <property type="term" value="F:transferase activity"/>
    <property type="evidence" value="ECO:0007669"/>
    <property type="project" value="UniProtKB-KW"/>
</dbReference>
<dbReference type="PANTHER" id="PTHR36699">
    <property type="entry name" value="LD-TRANSPEPTIDASE"/>
    <property type="match status" value="1"/>
</dbReference>
<dbReference type="GO" id="GO:0008360">
    <property type="term" value="P:regulation of cell shape"/>
    <property type="evidence" value="ECO:0007669"/>
    <property type="project" value="UniProtKB-KW"/>
</dbReference>
<sequence>MKIKILGFIVITVVLFIGGCGKPTYYGKVDKTPYETRECLRQLAKGAEIRQDQIIDRLVAYKSKRLIEGYRNGKKVFASRMSLGKNGDKGNKIGAGDYRTPEGSYTIVRKKCDPRLYRSLMISYPNAADRARAKAHGVKPGGYITIHGQPKWNADGRGDAYTLAHDWTEGCMAVPNKKMLRLWKGVRNGVPITIYP</sequence>
<evidence type="ECO:0000313" key="7">
    <source>
        <dbReference type="EMBL" id="SFV90324.1"/>
    </source>
</evidence>
<comment type="pathway">
    <text evidence="1">Cell wall biogenesis; peptidoglycan biosynthesis.</text>
</comment>
<evidence type="ECO:0000256" key="2">
    <source>
        <dbReference type="ARBA" id="ARBA00022679"/>
    </source>
</evidence>
<dbReference type="InterPro" id="IPR005490">
    <property type="entry name" value="LD_TPept_cat_dom"/>
</dbReference>
<dbReference type="PANTHER" id="PTHR36699:SF1">
    <property type="entry name" value="L,D-TRANSPEPTIDASE YAFK-RELATED"/>
    <property type="match status" value="1"/>
</dbReference>
<evidence type="ECO:0000256" key="3">
    <source>
        <dbReference type="ARBA" id="ARBA00022960"/>
    </source>
</evidence>
<gene>
    <name evidence="7" type="ORF">MNB_SV-4-358</name>
</gene>
<dbReference type="CDD" id="cd16913">
    <property type="entry name" value="YkuD_like"/>
    <property type="match status" value="1"/>
</dbReference>
<keyword evidence="5" id="KW-0961">Cell wall biogenesis/degradation</keyword>
<keyword evidence="3" id="KW-0133">Cell shape</keyword>
<proteinExistence type="predicted"/>
<dbReference type="PROSITE" id="PS51257">
    <property type="entry name" value="PROKAR_LIPOPROTEIN"/>
    <property type="match status" value="1"/>
</dbReference>
<reference evidence="7" key="1">
    <citation type="submission" date="2016-10" db="EMBL/GenBank/DDBJ databases">
        <authorList>
            <person name="de Groot N.N."/>
        </authorList>
    </citation>
    <scope>NUCLEOTIDE SEQUENCE</scope>
</reference>
<feature type="domain" description="L,D-TPase catalytic" evidence="6">
    <location>
        <begin position="56"/>
        <end position="195"/>
    </location>
</feature>
<dbReference type="GO" id="GO:0071555">
    <property type="term" value="P:cell wall organization"/>
    <property type="evidence" value="ECO:0007669"/>
    <property type="project" value="UniProtKB-KW"/>
</dbReference>
<name>A0A1W1E8P6_9ZZZZ</name>
<dbReference type="UniPathway" id="UPA00219"/>
<dbReference type="PROSITE" id="PS52029">
    <property type="entry name" value="LD_TPASE"/>
    <property type="match status" value="1"/>
</dbReference>
<dbReference type="EMBL" id="FPIB01000013">
    <property type="protein sequence ID" value="SFV90324.1"/>
    <property type="molecule type" value="Genomic_DNA"/>
</dbReference>
<evidence type="ECO:0000256" key="4">
    <source>
        <dbReference type="ARBA" id="ARBA00022984"/>
    </source>
</evidence>
<protein>
    <submittedName>
        <fullName evidence="7">ErfK/YbiS/YcfS/YnhG family protein</fullName>
    </submittedName>
</protein>
<dbReference type="AlphaFoldDB" id="A0A1W1E8P6"/>
<dbReference type="Pfam" id="PF03734">
    <property type="entry name" value="YkuD"/>
    <property type="match status" value="1"/>
</dbReference>
<evidence type="ECO:0000256" key="5">
    <source>
        <dbReference type="ARBA" id="ARBA00023316"/>
    </source>
</evidence>
<evidence type="ECO:0000256" key="1">
    <source>
        <dbReference type="ARBA" id="ARBA00004752"/>
    </source>
</evidence>
<keyword evidence="4" id="KW-0573">Peptidoglycan synthesis</keyword>
<accession>A0A1W1E8P6</accession>
<dbReference type="GO" id="GO:0009252">
    <property type="term" value="P:peptidoglycan biosynthetic process"/>
    <property type="evidence" value="ECO:0007669"/>
    <property type="project" value="UniProtKB-UniPathway"/>
</dbReference>
<dbReference type="SUPFAM" id="SSF141523">
    <property type="entry name" value="L,D-transpeptidase catalytic domain-like"/>
    <property type="match status" value="1"/>
</dbReference>
<organism evidence="7">
    <name type="scientific">hydrothermal vent metagenome</name>
    <dbReference type="NCBI Taxonomy" id="652676"/>
    <lineage>
        <taxon>unclassified sequences</taxon>
        <taxon>metagenomes</taxon>
        <taxon>ecological metagenomes</taxon>
    </lineage>
</organism>
<evidence type="ECO:0000259" key="6">
    <source>
        <dbReference type="PROSITE" id="PS52029"/>
    </source>
</evidence>
<dbReference type="InterPro" id="IPR038063">
    <property type="entry name" value="Transpep_catalytic_dom"/>
</dbReference>